<dbReference type="NCBIfam" id="NF038126">
    <property type="entry name" value="PEP_CTERM_FxDxF"/>
    <property type="match status" value="1"/>
</dbReference>
<feature type="signal peptide" evidence="1">
    <location>
        <begin position="1"/>
        <end position="18"/>
    </location>
</feature>
<accession>A0AAW9QBI2</accession>
<keyword evidence="4" id="KW-1185">Reference proteome</keyword>
<evidence type="ECO:0000256" key="1">
    <source>
        <dbReference type="SAM" id="SignalP"/>
    </source>
</evidence>
<dbReference type="Pfam" id="PF07589">
    <property type="entry name" value="PEP-CTERM"/>
    <property type="match status" value="1"/>
</dbReference>
<evidence type="ECO:0000259" key="2">
    <source>
        <dbReference type="PROSITE" id="PS51841"/>
    </source>
</evidence>
<evidence type="ECO:0000313" key="3">
    <source>
        <dbReference type="EMBL" id="MEF7617171.1"/>
    </source>
</evidence>
<evidence type="ECO:0000313" key="4">
    <source>
        <dbReference type="Proteomes" id="UP001336250"/>
    </source>
</evidence>
<proteinExistence type="predicted"/>
<dbReference type="InterPro" id="IPR013424">
    <property type="entry name" value="Ice-binding_C"/>
</dbReference>
<dbReference type="Pfam" id="PF00932">
    <property type="entry name" value="LTD"/>
    <property type="match status" value="1"/>
</dbReference>
<dbReference type="EMBL" id="JAZIBG010000054">
    <property type="protein sequence ID" value="MEF7617171.1"/>
    <property type="molecule type" value="Genomic_DNA"/>
</dbReference>
<comment type="caution">
    <text evidence="3">The sequence shown here is derived from an EMBL/GenBank/DDBJ whole genome shotgun (WGS) entry which is preliminary data.</text>
</comment>
<dbReference type="NCBIfam" id="TIGR02595">
    <property type="entry name" value="PEP_CTERM"/>
    <property type="match status" value="1"/>
</dbReference>
<dbReference type="PROSITE" id="PS51841">
    <property type="entry name" value="LTD"/>
    <property type="match status" value="1"/>
</dbReference>
<reference evidence="3 4" key="1">
    <citation type="submission" date="2024-02" db="EMBL/GenBank/DDBJ databases">
        <title>Genome sequence of Aquincola sp. MAHUQ-54.</title>
        <authorList>
            <person name="Huq M.A."/>
        </authorList>
    </citation>
    <scope>NUCLEOTIDE SEQUENCE [LARGE SCALE GENOMIC DNA]</scope>
    <source>
        <strain evidence="3 4">MAHUQ-54</strain>
    </source>
</reference>
<protein>
    <submittedName>
        <fullName evidence="3">FxDxF family PEP-CTERM protein</fullName>
    </submittedName>
</protein>
<dbReference type="InterPro" id="IPR001322">
    <property type="entry name" value="Lamin_tail_dom"/>
</dbReference>
<organism evidence="3 4">
    <name type="scientific">Aquincola agrisoli</name>
    <dbReference type="NCBI Taxonomy" id="3119538"/>
    <lineage>
        <taxon>Bacteria</taxon>
        <taxon>Pseudomonadati</taxon>
        <taxon>Pseudomonadota</taxon>
        <taxon>Betaproteobacteria</taxon>
        <taxon>Burkholderiales</taxon>
        <taxon>Sphaerotilaceae</taxon>
        <taxon>Aquincola</taxon>
    </lineage>
</organism>
<dbReference type="AlphaFoldDB" id="A0AAW9QBI2"/>
<feature type="domain" description="LTD" evidence="2">
    <location>
        <begin position="13"/>
        <end position="131"/>
    </location>
</feature>
<name>A0AAW9QBI2_9BURK</name>
<keyword evidence="1" id="KW-0732">Signal</keyword>
<dbReference type="RefSeq" id="WP_332292864.1">
    <property type="nucleotide sequence ID" value="NZ_JAZIBG010000054.1"/>
</dbReference>
<feature type="chain" id="PRO_5043477318" evidence="1">
    <location>
        <begin position="19"/>
        <end position="213"/>
    </location>
</feature>
<dbReference type="Proteomes" id="UP001336250">
    <property type="component" value="Unassembled WGS sequence"/>
</dbReference>
<sequence length="213" mass="21964">MKTLPLLLLALAAGASQAASGVAITEWMYKGQVGEFIEFTNLSGAAIDFSGWSFDDDSRKAGTVSLSAFGLVQAGESVILTEVDASAFRAEWNLAASVKVIGDNTTNLGKADEINLFDAKGLLADRLTYSGDPVTDGKSGRATSFAALGANTLGQWTLSAVGDSEGSWLSATGDIGSPGHTQFAAAVPEPETYALMLAGLAAVGVVARRRQGR</sequence>
<gene>
    <name evidence="3" type="ORF">V4F39_24875</name>
</gene>